<feature type="domain" description="GST N-terminal" evidence="1">
    <location>
        <begin position="38"/>
        <end position="124"/>
    </location>
</feature>
<evidence type="ECO:0000313" key="2">
    <source>
        <dbReference type="EMBL" id="UTW14407.1"/>
    </source>
</evidence>
<name>A0ABY5HRI3_9GAMM</name>
<accession>A0ABY5HRI3</accession>
<sequence length="260" mass="29046">MELLTAACEVQLIAVVALEVLLQCNTSTVCFDRGSEVSLPVLYSFRRCPYAMRARLALACAGIRCELREVVLRDKPIEMLAISAKGTVPVLQLPPDSGNPGAGQVIAESIDIMHWALQQRDPAHWLALTAQEADASAALISRNDGEFKWALDRYKYADRYPQHSAEEYRSMADPFLRTLEARLQQGTGLVADRCTLADAAIFPFVRQFSMVDPAWFNASEYRALRQWLNDWLASSLFASVMTKYPQWQATDPVTVFAPQA</sequence>
<dbReference type="Pfam" id="PF13410">
    <property type="entry name" value="GST_C_2"/>
    <property type="match status" value="1"/>
</dbReference>
<proteinExistence type="predicted"/>
<dbReference type="CDD" id="cd03196">
    <property type="entry name" value="GST_C_5"/>
    <property type="match status" value="1"/>
</dbReference>
<dbReference type="InterPro" id="IPR004045">
    <property type="entry name" value="Glutathione_S-Trfase_N"/>
</dbReference>
<dbReference type="Gene3D" id="3.40.30.10">
    <property type="entry name" value="Glutaredoxin"/>
    <property type="match status" value="1"/>
</dbReference>
<dbReference type="Gene3D" id="1.20.1050.10">
    <property type="match status" value="1"/>
</dbReference>
<dbReference type="InterPro" id="IPR036282">
    <property type="entry name" value="Glutathione-S-Trfase_C_sf"/>
</dbReference>
<dbReference type="PANTHER" id="PTHR43968">
    <property type="match status" value="1"/>
</dbReference>
<dbReference type="InterPro" id="IPR050983">
    <property type="entry name" value="GST_Omega/HSP26"/>
</dbReference>
<dbReference type="Proteomes" id="UP001058461">
    <property type="component" value="Chromosome"/>
</dbReference>
<dbReference type="EMBL" id="CP073347">
    <property type="protein sequence ID" value="UTW14407.1"/>
    <property type="molecule type" value="Genomic_DNA"/>
</dbReference>
<evidence type="ECO:0000259" key="1">
    <source>
        <dbReference type="PROSITE" id="PS50404"/>
    </source>
</evidence>
<organism evidence="2 3">
    <name type="scientific">Marinobacterium rhizophilum</name>
    <dbReference type="NCBI Taxonomy" id="420402"/>
    <lineage>
        <taxon>Bacteria</taxon>
        <taxon>Pseudomonadati</taxon>
        <taxon>Pseudomonadota</taxon>
        <taxon>Gammaproteobacteria</taxon>
        <taxon>Oceanospirillales</taxon>
        <taxon>Oceanospirillaceae</taxon>
        <taxon>Marinobacterium</taxon>
    </lineage>
</organism>
<gene>
    <name evidence="2" type="ORF">KDW95_12945</name>
</gene>
<dbReference type="PROSITE" id="PS50404">
    <property type="entry name" value="GST_NTER"/>
    <property type="match status" value="1"/>
</dbReference>
<dbReference type="PANTHER" id="PTHR43968:SF6">
    <property type="entry name" value="GLUTATHIONE S-TRANSFERASE OMEGA"/>
    <property type="match status" value="1"/>
</dbReference>
<dbReference type="SUPFAM" id="SSF47616">
    <property type="entry name" value="GST C-terminal domain-like"/>
    <property type="match status" value="1"/>
</dbReference>
<dbReference type="InterPro" id="IPR036249">
    <property type="entry name" value="Thioredoxin-like_sf"/>
</dbReference>
<dbReference type="Pfam" id="PF13417">
    <property type="entry name" value="GST_N_3"/>
    <property type="match status" value="1"/>
</dbReference>
<keyword evidence="3" id="KW-1185">Reference proteome</keyword>
<protein>
    <submittedName>
        <fullName evidence="2">Glutathione S-transferase</fullName>
    </submittedName>
</protein>
<reference evidence="2" key="1">
    <citation type="submission" date="2021-04" db="EMBL/GenBank/DDBJ databases">
        <title>Oceanospirillales bacteria with DddD are important DMSP degraders in coastal seawater.</title>
        <authorList>
            <person name="Liu J."/>
        </authorList>
    </citation>
    <scope>NUCLEOTIDE SEQUENCE</scope>
    <source>
        <strain evidence="2">D13-1</strain>
    </source>
</reference>
<evidence type="ECO:0000313" key="3">
    <source>
        <dbReference type="Proteomes" id="UP001058461"/>
    </source>
</evidence>
<dbReference type="SFLD" id="SFLDS00019">
    <property type="entry name" value="Glutathione_Transferase_(cytos"/>
    <property type="match status" value="1"/>
</dbReference>
<dbReference type="InterPro" id="IPR040079">
    <property type="entry name" value="Glutathione_S-Trfase"/>
</dbReference>
<dbReference type="SUPFAM" id="SSF52833">
    <property type="entry name" value="Thioredoxin-like"/>
    <property type="match status" value="1"/>
</dbReference>